<protein>
    <submittedName>
        <fullName evidence="1">Putative baseplate assembly protein</fullName>
    </submittedName>
</protein>
<organism evidence="1">
    <name type="scientific">Symploca sp. SIO1C4</name>
    <dbReference type="NCBI Taxonomy" id="2607765"/>
    <lineage>
        <taxon>Bacteria</taxon>
        <taxon>Bacillati</taxon>
        <taxon>Cyanobacteriota</taxon>
        <taxon>Cyanophyceae</taxon>
        <taxon>Coleofasciculales</taxon>
        <taxon>Coleofasciculaceae</taxon>
        <taxon>Symploca</taxon>
    </lineage>
</organism>
<name>A0A6B3NEA6_9CYAN</name>
<proteinExistence type="predicted"/>
<dbReference type="InterPro" id="IPR011749">
    <property type="entry name" value="CHP02243"/>
</dbReference>
<gene>
    <name evidence="1" type="ORF">F6J89_20450</name>
</gene>
<comment type="caution">
    <text evidence="1">The sequence shown here is derived from an EMBL/GenBank/DDBJ whole genome shotgun (WGS) entry which is preliminary data.</text>
</comment>
<reference evidence="1" key="1">
    <citation type="submission" date="2019-11" db="EMBL/GenBank/DDBJ databases">
        <title>Genomic insights into an expanded diversity of filamentous marine cyanobacteria reveals the extraordinary biosynthetic potential of Moorea and Okeania.</title>
        <authorList>
            <person name="Ferreira Leao T."/>
            <person name="Wang M."/>
            <person name="Moss N."/>
            <person name="Da Silva R."/>
            <person name="Sanders J."/>
            <person name="Nurk S."/>
            <person name="Gurevich A."/>
            <person name="Humphrey G."/>
            <person name="Reher R."/>
            <person name="Zhu Q."/>
            <person name="Belda-Ferre P."/>
            <person name="Glukhov E."/>
            <person name="Rex R."/>
            <person name="Dorrestein P.C."/>
            <person name="Knight R."/>
            <person name="Pevzner P."/>
            <person name="Gerwick W.H."/>
            <person name="Gerwick L."/>
        </authorList>
    </citation>
    <scope>NUCLEOTIDE SEQUENCE</scope>
    <source>
        <strain evidence="1">SIO1C4</strain>
    </source>
</reference>
<dbReference type="EMBL" id="JAAHFQ010000453">
    <property type="protein sequence ID" value="NER29920.1"/>
    <property type="molecule type" value="Genomic_DNA"/>
</dbReference>
<sequence>MIKKAPKIDQRSAKDIAEQVKFLLTEYAEEFRGKELKGVSAALVNIFARFAEIIIQKLNQVPDKNFLAFLDLLGASRLPPQPARVPLRFSLVAGSIIDAVVPAGTQVAAPPAEGEKEPVIFETERELVVTAANLESVFVRDPQQDMYGDYSSIITATTSFSIPVFRGNKSIEHILYIGHSELLGFPDIDNLKLKINLIKALGDQAEIKWQVWQVNEKVSQWKDIVPTSDVTEGLTKANSTNAQDINFGDIQSVPLKAVNSLTNRWLRCCLLTPITLADELKAGMVRASQLPEINQIEIEVTLNSTNLEIEAAFTNQLSIDLSKDFFPFGEKPKFGDTLYLANREAFSQKDAYITLNIVLTNPATGGEEPPIPRTKTDGNPQLKWEFWDGRNWRELIALPQEEEAEQAFVDTTVALTISNTVSFTFSHQPAKTNINGVENYWIRVRIVAGNYGVEAYYQEITRTVAIDVDGETRQVKDYVFTPATFQPPSIQLIAANYSLTKSEAPEVVFAFNDAVFSKNLITTPREISEIAQTNFAPFNQTITNQPALYLGFNLPSDRTEFPNRTISLFNRIADVKYGENLVPISPTQSQKIGDDGATVSHHFWLTNDTSKSVRFKLMSLGTTWSTKVPDSLEVEAGTSQQVEVQVTIPPGADLESSDRGLLRLRTTDNLTLIYSASFETFVGKKLSQSQQLQLAWQYWNGTQWAKLKIRDDSENFTRSGLIEFLPPADFSPKKDFNLLPLYWLRIQWKEGDYQLEPRLERVLLNTTMAAQTVTIRNEIIGSSDGSENQTFRTTKTPILMGQQLEVRELELPSVQEQEKLEQEEGKDAIPPILDSTERPKEIWIRWHEVTDFYSSGPRDRHYLLNHLSGEIRFSDGLNGLIPPVGSGNLRMSCYQTGGGKGGNKPAGTIVQLKTTVPYVDKVTNNEAATGGAEAETLDSLIERVPRQIRHRNRAVTVEDYEDLAKLASTEVARSKCIPLRNLAANSLNQEPTLGEVSVIIVPHTTDAQPLPSLELIRCVQDFLKIRALPTVNISVIGPLYVGVQVKAQIAVTSLEGASEVVGNVESQLASFLHPLSGGFEGRGWDFGREPYKSDLYRLLEGISGVDHVRSLQVKEVEELKGAKQTGRFLVYSQNHEINVIFPQL</sequence>
<accession>A0A6B3NEA6</accession>
<dbReference type="NCBIfam" id="TIGR02243">
    <property type="entry name" value="putative baseplate assembly protein"/>
    <property type="match status" value="1"/>
</dbReference>
<evidence type="ECO:0000313" key="1">
    <source>
        <dbReference type="EMBL" id="NER29920.1"/>
    </source>
</evidence>
<dbReference type="AlphaFoldDB" id="A0A6B3NEA6"/>